<keyword evidence="2" id="KW-1185">Reference proteome</keyword>
<name>A0ABV8L978_9NOCA</name>
<dbReference type="SUPFAM" id="SSF49842">
    <property type="entry name" value="TNF-like"/>
    <property type="match status" value="1"/>
</dbReference>
<comment type="caution">
    <text evidence="1">The sequence shown here is derived from an EMBL/GenBank/DDBJ whole genome shotgun (WGS) entry which is preliminary data.</text>
</comment>
<proteinExistence type="predicted"/>
<accession>A0ABV8L978</accession>
<dbReference type="RefSeq" id="WP_378552725.1">
    <property type="nucleotide sequence ID" value="NZ_JBHSBA010000014.1"/>
</dbReference>
<protein>
    <recommendedName>
        <fullName evidence="3">Minor tail protein</fullName>
    </recommendedName>
</protein>
<organism evidence="1 2">
    <name type="scientific">Nocardia rhizosphaerae</name>
    <dbReference type="NCBI Taxonomy" id="1691571"/>
    <lineage>
        <taxon>Bacteria</taxon>
        <taxon>Bacillati</taxon>
        <taxon>Actinomycetota</taxon>
        <taxon>Actinomycetes</taxon>
        <taxon>Mycobacteriales</taxon>
        <taxon>Nocardiaceae</taxon>
        <taxon>Nocardia</taxon>
    </lineage>
</organism>
<evidence type="ECO:0008006" key="3">
    <source>
        <dbReference type="Google" id="ProtNLM"/>
    </source>
</evidence>
<gene>
    <name evidence="1" type="ORF">ACFOW8_20845</name>
</gene>
<evidence type="ECO:0000313" key="1">
    <source>
        <dbReference type="EMBL" id="MFC4127381.1"/>
    </source>
</evidence>
<reference evidence="2" key="1">
    <citation type="journal article" date="2019" name="Int. J. Syst. Evol. Microbiol.">
        <title>The Global Catalogue of Microorganisms (GCM) 10K type strain sequencing project: providing services to taxonomists for standard genome sequencing and annotation.</title>
        <authorList>
            <consortium name="The Broad Institute Genomics Platform"/>
            <consortium name="The Broad Institute Genome Sequencing Center for Infectious Disease"/>
            <person name="Wu L."/>
            <person name="Ma J."/>
        </authorList>
    </citation>
    <scope>NUCLEOTIDE SEQUENCE [LARGE SCALE GENOMIC DNA]</scope>
    <source>
        <strain evidence="2">CGMCC 4.7204</strain>
    </source>
</reference>
<dbReference type="Proteomes" id="UP001595767">
    <property type="component" value="Unassembled WGS sequence"/>
</dbReference>
<evidence type="ECO:0000313" key="2">
    <source>
        <dbReference type="Proteomes" id="UP001595767"/>
    </source>
</evidence>
<sequence>MPAYTPEYQIPYPLPTEPIADGAATIGALAGRVDDVLAALNVPPASSLPAAAVSRSSAVTVANGADTLVSWNATDWDTLPGGQVQASSTGLTVRAPGLYLVECMWPWAGNGNGRRAVKITLNSTGSTGTVLADAVNANSWDNIGKVAGVLNLAAGNILRLLVTQDSGGNLAGGGAMWGGAVRGRFKMTYLRPAP</sequence>
<dbReference type="InterPro" id="IPR008983">
    <property type="entry name" value="Tumour_necrosis_fac-like_dom"/>
</dbReference>
<dbReference type="EMBL" id="JBHSBA010000014">
    <property type="protein sequence ID" value="MFC4127381.1"/>
    <property type="molecule type" value="Genomic_DNA"/>
</dbReference>